<proteinExistence type="inferred from homology"/>
<sequence>MAFRYIKQMAAGSVEKITLLHVQDKSRLSPHLESRIEEFNRLDEARLKGMKDMLEREGKAEVGTIVKYGSPSLEILRLVEDLEVNLVVMGSQGRGYVKEFFLGSVSQNIARLSPSSVLLIPTRR</sequence>
<organism evidence="3">
    <name type="scientific">bioreactor metagenome</name>
    <dbReference type="NCBI Taxonomy" id="1076179"/>
    <lineage>
        <taxon>unclassified sequences</taxon>
        <taxon>metagenomes</taxon>
        <taxon>ecological metagenomes</taxon>
    </lineage>
</organism>
<evidence type="ECO:0000256" key="1">
    <source>
        <dbReference type="ARBA" id="ARBA00008791"/>
    </source>
</evidence>
<dbReference type="PANTHER" id="PTHR46268:SF6">
    <property type="entry name" value="UNIVERSAL STRESS PROTEIN UP12"/>
    <property type="match status" value="1"/>
</dbReference>
<protein>
    <recommendedName>
        <fullName evidence="2">UspA domain-containing protein</fullName>
    </recommendedName>
</protein>
<accession>A0A645F6R5</accession>
<dbReference type="PANTHER" id="PTHR46268">
    <property type="entry name" value="STRESS RESPONSE PROTEIN NHAX"/>
    <property type="match status" value="1"/>
</dbReference>
<name>A0A645F6R5_9ZZZZ</name>
<dbReference type="AlphaFoldDB" id="A0A645F6R5"/>
<dbReference type="EMBL" id="VSSQ01055306">
    <property type="protein sequence ID" value="MPN09212.1"/>
    <property type="molecule type" value="Genomic_DNA"/>
</dbReference>
<dbReference type="InterPro" id="IPR006016">
    <property type="entry name" value="UspA"/>
</dbReference>
<evidence type="ECO:0000313" key="3">
    <source>
        <dbReference type="EMBL" id="MPN09212.1"/>
    </source>
</evidence>
<gene>
    <name evidence="3" type="ORF">SDC9_156501</name>
</gene>
<comment type="similarity">
    <text evidence="1">Belongs to the universal stress protein A family.</text>
</comment>
<dbReference type="Pfam" id="PF00582">
    <property type="entry name" value="Usp"/>
    <property type="match status" value="1"/>
</dbReference>
<feature type="domain" description="UspA" evidence="2">
    <location>
        <begin position="2"/>
        <end position="121"/>
    </location>
</feature>
<comment type="caution">
    <text evidence="3">The sequence shown here is derived from an EMBL/GenBank/DDBJ whole genome shotgun (WGS) entry which is preliminary data.</text>
</comment>
<dbReference type="CDD" id="cd00293">
    <property type="entry name" value="USP-like"/>
    <property type="match status" value="1"/>
</dbReference>
<evidence type="ECO:0000259" key="2">
    <source>
        <dbReference type="Pfam" id="PF00582"/>
    </source>
</evidence>
<dbReference type="Gene3D" id="3.40.50.620">
    <property type="entry name" value="HUPs"/>
    <property type="match status" value="1"/>
</dbReference>
<reference evidence="3" key="1">
    <citation type="submission" date="2019-08" db="EMBL/GenBank/DDBJ databases">
        <authorList>
            <person name="Kucharzyk K."/>
            <person name="Murdoch R.W."/>
            <person name="Higgins S."/>
            <person name="Loffler F."/>
        </authorList>
    </citation>
    <scope>NUCLEOTIDE SEQUENCE</scope>
</reference>
<dbReference type="InterPro" id="IPR006015">
    <property type="entry name" value="Universal_stress_UspA"/>
</dbReference>
<dbReference type="PRINTS" id="PR01438">
    <property type="entry name" value="UNVRSLSTRESS"/>
</dbReference>
<dbReference type="InterPro" id="IPR014729">
    <property type="entry name" value="Rossmann-like_a/b/a_fold"/>
</dbReference>
<dbReference type="SUPFAM" id="SSF52402">
    <property type="entry name" value="Adenine nucleotide alpha hydrolases-like"/>
    <property type="match status" value="1"/>
</dbReference>